<evidence type="ECO:0000256" key="10">
    <source>
        <dbReference type="ARBA" id="ARBA00022692"/>
    </source>
</evidence>
<dbReference type="PROSITE" id="PS00070">
    <property type="entry name" value="ALDEHYDE_DEHYDR_CYS"/>
    <property type="match status" value="1"/>
</dbReference>
<dbReference type="Gene3D" id="3.40.605.10">
    <property type="entry name" value="Aldehyde Dehydrogenase, Chain A, domain 1"/>
    <property type="match status" value="1"/>
</dbReference>
<dbReference type="GO" id="GO:0008721">
    <property type="term" value="F:D-serine ammonia-lyase activity"/>
    <property type="evidence" value="ECO:0007669"/>
    <property type="project" value="UniProtKB-EC"/>
</dbReference>
<evidence type="ECO:0000256" key="29">
    <source>
        <dbReference type="SAM" id="Phobius"/>
    </source>
</evidence>
<dbReference type="GO" id="GO:0140359">
    <property type="term" value="F:ABC-type transporter activity"/>
    <property type="evidence" value="ECO:0007669"/>
    <property type="project" value="InterPro"/>
</dbReference>
<dbReference type="InterPro" id="IPR034001">
    <property type="entry name" value="ABCG_PDR_1"/>
</dbReference>
<evidence type="ECO:0000256" key="8">
    <source>
        <dbReference type="ARBA" id="ARBA00022475"/>
    </source>
</evidence>
<feature type="active site" evidence="26">
    <location>
        <position position="249"/>
    </location>
</feature>
<dbReference type="FunFam" id="3.40.605.10:FF:000007">
    <property type="entry name" value="NAD/NADP-dependent betaine aldehyde dehydrogenase"/>
    <property type="match status" value="1"/>
</dbReference>
<evidence type="ECO:0000256" key="27">
    <source>
        <dbReference type="RuleBase" id="RU003345"/>
    </source>
</evidence>
<feature type="transmembrane region" description="Helical" evidence="29">
    <location>
        <begin position="2217"/>
        <end position="2235"/>
    </location>
</feature>
<evidence type="ECO:0000256" key="19">
    <source>
        <dbReference type="ARBA" id="ARBA00023180"/>
    </source>
</evidence>
<feature type="transmembrane region" description="Helical" evidence="29">
    <location>
        <begin position="1460"/>
        <end position="1493"/>
    </location>
</feature>
<dbReference type="SUPFAM" id="SSF52540">
    <property type="entry name" value="P-loop containing nucleoside triphosphate hydrolases"/>
    <property type="match status" value="2"/>
</dbReference>
<evidence type="ECO:0000256" key="9">
    <source>
        <dbReference type="ARBA" id="ARBA00022575"/>
    </source>
</evidence>
<keyword evidence="9" id="KW-0216">Detoxification</keyword>
<evidence type="ECO:0000256" key="14">
    <source>
        <dbReference type="ARBA" id="ARBA00022840"/>
    </source>
</evidence>
<evidence type="ECO:0000256" key="5">
    <source>
        <dbReference type="ARBA" id="ARBA00006012"/>
    </source>
</evidence>
<evidence type="ECO:0000256" key="15">
    <source>
        <dbReference type="ARBA" id="ARBA00022898"/>
    </source>
</evidence>
<dbReference type="GO" id="GO:0046872">
    <property type="term" value="F:metal ion binding"/>
    <property type="evidence" value="ECO:0007669"/>
    <property type="project" value="UniProtKB-KW"/>
</dbReference>
<comment type="similarity">
    <text evidence="5">Belongs to the ABC transporter superfamily. ABCG family. PDR (TC 3.A.1.205) subfamily.</text>
</comment>
<dbReference type="SMART" id="SM01119">
    <property type="entry name" value="D-ser_dehydrat"/>
    <property type="match status" value="1"/>
</dbReference>
<comment type="subcellular location">
    <subcellularLocation>
        <location evidence="3">Cell membrane</location>
        <topology evidence="3">Multi-pass membrane protein</topology>
    </subcellularLocation>
</comment>
<evidence type="ECO:0000256" key="26">
    <source>
        <dbReference type="PROSITE-ProRule" id="PRU10007"/>
    </source>
</evidence>
<dbReference type="InterPro" id="IPR042208">
    <property type="entry name" value="D-ser_dehydrat-like_sf"/>
</dbReference>
<dbReference type="Gene3D" id="3.20.20.10">
    <property type="entry name" value="Alanine racemase"/>
    <property type="match status" value="1"/>
</dbReference>
<dbReference type="PROSITE" id="PS50893">
    <property type="entry name" value="ABC_TRANSPORTER_2"/>
    <property type="match status" value="2"/>
</dbReference>
<dbReference type="InterPro" id="IPR001608">
    <property type="entry name" value="Ala_racemase_N"/>
</dbReference>
<dbReference type="EMBL" id="JPOX01000013">
    <property type="protein sequence ID" value="KFX47909.1"/>
    <property type="molecule type" value="Genomic_DNA"/>
</dbReference>
<feature type="transmembrane region" description="Helical" evidence="29">
    <location>
        <begin position="2073"/>
        <end position="2091"/>
    </location>
</feature>
<dbReference type="FunFam" id="3.20.20.10:FF:000016">
    <property type="entry name" value="D-serine dehydratase"/>
    <property type="match status" value="1"/>
</dbReference>
<dbReference type="Pfam" id="PF19055">
    <property type="entry name" value="ABC2_membrane_7"/>
    <property type="match status" value="1"/>
</dbReference>
<evidence type="ECO:0000256" key="22">
    <source>
        <dbReference type="ARBA" id="ARBA00055764"/>
    </source>
</evidence>
<dbReference type="InterPro" id="IPR026956">
    <property type="entry name" value="D-ser_dehydrat-like_dom"/>
</dbReference>
<feature type="compositionally biased region" description="Polar residues" evidence="28">
    <location>
        <begin position="1703"/>
        <end position="1724"/>
    </location>
</feature>
<accession>A0A093VD46</accession>
<feature type="transmembrane region" description="Helical" evidence="29">
    <location>
        <begin position="2182"/>
        <end position="2205"/>
    </location>
</feature>
<feature type="domain" description="ABC transporter" evidence="30">
    <location>
        <begin position="1730"/>
        <end position="1979"/>
    </location>
</feature>
<evidence type="ECO:0000256" key="24">
    <source>
        <dbReference type="ARBA" id="ARBA00069616"/>
    </source>
</evidence>
<evidence type="ECO:0000256" key="21">
    <source>
        <dbReference type="ARBA" id="ARBA00051198"/>
    </source>
</evidence>
<dbReference type="InterPro" id="IPR003439">
    <property type="entry name" value="ABC_transporter-like_ATP-bd"/>
</dbReference>
<keyword evidence="19" id="KW-0325">Glycoprotein</keyword>
<evidence type="ECO:0000256" key="6">
    <source>
        <dbReference type="ARBA" id="ARBA00009986"/>
    </source>
</evidence>
<proteinExistence type="inferred from homology"/>
<dbReference type="Gene3D" id="2.40.37.20">
    <property type="entry name" value="D-serine dehydratase-like domain"/>
    <property type="match status" value="1"/>
</dbReference>
<evidence type="ECO:0000256" key="2">
    <source>
        <dbReference type="ARBA" id="ARBA00001947"/>
    </source>
</evidence>
<dbReference type="GO" id="GO:0005886">
    <property type="term" value="C:plasma membrane"/>
    <property type="evidence" value="ECO:0007669"/>
    <property type="project" value="UniProtKB-SubCell"/>
</dbReference>
<evidence type="ECO:0000256" key="4">
    <source>
        <dbReference type="ARBA" id="ARBA00005323"/>
    </source>
</evidence>
<dbReference type="GO" id="GO:0005524">
    <property type="term" value="F:ATP binding"/>
    <property type="evidence" value="ECO:0007669"/>
    <property type="project" value="UniProtKB-KW"/>
</dbReference>
<dbReference type="InterPro" id="IPR044086">
    <property type="entry name" value="LUC3-like"/>
</dbReference>
<feature type="region of interest" description="Disordered" evidence="28">
    <location>
        <begin position="1693"/>
        <end position="1724"/>
    </location>
</feature>
<evidence type="ECO:0000256" key="28">
    <source>
        <dbReference type="SAM" id="MobiDB-lite"/>
    </source>
</evidence>
<dbReference type="PANTHER" id="PTHR19241">
    <property type="entry name" value="ATP-BINDING CASSETTE TRANSPORTER"/>
    <property type="match status" value="1"/>
</dbReference>
<dbReference type="InterPro" id="IPR043926">
    <property type="entry name" value="ABCG_dom"/>
</dbReference>
<evidence type="ECO:0000256" key="1">
    <source>
        <dbReference type="ARBA" id="ARBA00001933"/>
    </source>
</evidence>
<reference evidence="31" key="1">
    <citation type="journal article" date="2014" name="PLoS Genet.">
        <title>Signature Gene Expression Reveals Novel Clues to the Molecular Mechanisms of Dimorphic Transition in Penicillium marneffei.</title>
        <authorList>
            <person name="Yang E."/>
            <person name="Wang G."/>
            <person name="Cai J."/>
            <person name="Woo P.C."/>
            <person name="Lau S.K."/>
            <person name="Yuen K.-Y."/>
            <person name="Chow W.-N."/>
            <person name="Lin X."/>
        </authorList>
    </citation>
    <scope>NUCLEOTIDE SEQUENCE [LARGE SCALE GENOMIC DNA]</scope>
    <source>
        <strain evidence="31">PM1</strain>
    </source>
</reference>
<feature type="transmembrane region" description="Helical" evidence="29">
    <location>
        <begin position="2139"/>
        <end position="2170"/>
    </location>
</feature>
<comment type="catalytic activity">
    <reaction evidence="21">
        <text>D-serine = pyruvate + NH4(+)</text>
        <dbReference type="Rhea" id="RHEA:13977"/>
        <dbReference type="ChEBI" id="CHEBI:15361"/>
        <dbReference type="ChEBI" id="CHEBI:28938"/>
        <dbReference type="ChEBI" id="CHEBI:35247"/>
        <dbReference type="EC" id="4.3.1.18"/>
    </reaction>
    <physiologicalReaction direction="left-to-right" evidence="21">
        <dbReference type="Rhea" id="RHEA:13978"/>
    </physiologicalReaction>
</comment>
<evidence type="ECO:0000256" key="13">
    <source>
        <dbReference type="ARBA" id="ARBA00022833"/>
    </source>
</evidence>
<comment type="caution">
    <text evidence="31">The sequence shown here is derived from an EMBL/GenBank/DDBJ whole genome shotgun (WGS) entry which is preliminary data.</text>
</comment>
<dbReference type="InterPro" id="IPR015590">
    <property type="entry name" value="Aldehyde_DH_dom"/>
</dbReference>
<dbReference type="PROSITE" id="PS00211">
    <property type="entry name" value="ABC_TRANSPORTER_1"/>
    <property type="match status" value="1"/>
</dbReference>
<sequence>MGSTYQPLDWSSYANVIDGRLSSTVQVRHSINPATGDDNPDVPVSTQENVEEAMQAAKRAQVGWATTPYEDRRKAVLAFADAVEAEFQAFSDMLVKEQGKPSQFADSEIKFAIKWIRIIANLDLPTSKIEEENRTLVTRYTPLGVAVAIVPWNYPIFLATGKIAPCLVTGNTMIVKPSPFTPCGGLKLVELGQRFFPPGVLQALSGDDNLGPWLTSHPIPAKIAFTGSTATGKKIMESASRTLKRVTLELGGNDPAIVCEDVDIPDVAAKIAQVTFLNTGQICLGLKRIYVHEKIFEEFKAAIVKVTLQLKVGDGTEPGVFLGPIQNAMQYERVKGFFEHVKDENFDIAVGGDIPTGKGYFVNPTIIDRPPETSRLVVEEPFGPIVPLLSYSTYDEAIAKANDTHYGLGASIWSGNIERANELAQKIQAGTVWVNTHFELDARVPFGGHKESGIGTEWGRRNMDISLETHQSYIGQPISALPTPALVISKPVLENNVKKLHDDVEALGIGFRPHVKTLKSIETTRIMLSNGRYKKIVASTLCEIRGCLPLVKEGILEECLYGLPIRPSVLADLDAFTTQHGLKIVLMIDHVDHIRIVEEFNARTGRTNLWPAFIKVDVGTNRAGIENSSSRLDGVIQKADTSEAVSIYGFYCHAGHSYASKTTDDTVKILHDEINGALAAAKKLIDPKTELVLSIGATPTAHVVSNLKSGMLENTQLELHAGNFPANDLQQVATGLVSVSDQAVRVAAEVCSVYPERNEALINAGVLALTKETSSFSGLARWTEGLDWSIVRVSQEHGIFGWVGSDERRENAEERFAIGQKVLLYTQHACITSAMFHAFYVVDEQDIVRETWVPWKGWKHEKRSRKALSSGNFTAISEVRAPGDPWPEAGNKSKPSRLHLPFTFYGVMAKRTYEEGRIMAGPITLAFASAARRCRLADLVTDIPWLATRPSLYFKMDQDYNHTLSSPPEKMSPSKRPEPAHHWPLRHKVLATKDREARSGFKARELGVTWQGLNVDVISAEAAVNENALSQFNIPKKVTESRHRKPLRRILSDSHGCVKPGEMLLVLGRPGSGCTTLLNMIANRRGGYSSVSGDVWYGSMTPQEAEAYRGQIVMNSEEEIFFPTLTVGQTLDFATRVKIAHHVPQDVESQEALRLETKEFLLESMGISHTHGTMVGNEYVRGVSGGERKRVSIIETLATRGSVYCWDNSTRGLDASTALSYTKAIRAMTDVLGLATIVTLYQAGNGIYDLFDNVLVLDEGKEVFYGPLKEARPYMENLGFVCRDGANVADYLTGVTVPTERLIRDGYEHTFPRNADMLLEEYKKSNIYPKMIAEYDFPSTQRALENTQTFKEAVSHDKHPQLPKSSPLTSSFATQVKAAVIRQYQILWGDKASFLIKQVSSLVQALIAGSLFYNAPNNSAGLFVKSGALFFSLLYNSLVAMSEVTDSFTGRPVLIKHKTFAMYHPAAFCIAQIAADIPIILFQVSIFGIVLYFMVGLTASAGAFFTYWIVVIAASMCMTALFRAIGAASANFDDASKISGLVVTATLMYNGYMIMKPHMHPWFVWLYWIDPLAYGFEALLGNEYKGKIIPCVGNNIIPTGPGYTDSAYQSCAGVGGAVQGQTFVTGEAYLNSLSYSSSHVWRNFGILWAWWALFVAITIYSTSRWRMSSENGPSLLIPRENLKIVQQKNTLDEEAALPPSADSGVSSSANTLAEKTADKSSQPDIDNNLIRNTSVFTWKNLCYTVKTPSGDRLLLDNVQGWVKPGMLGALMGSSGAGKTTLLDVLAQRKTEGTIHGSVMVDGRPLPLSFQRSAGYCEQLDVHEPYATVREALEFSALLRQPSDVPREEKLKYVNFIIDLLELHDIADTLIGKVGCGLSVEQRKRVTIGVELVSKPSILIFLDEPTSGLDGQSAYNTVRFLRKLANVGQAVLVTIHQPSAQLFAQFDTLLLLAKGGKTVYFGDIGDNGATVKEYFGRYGAPCPSEANPAEHMIDVVSGDLSQGRDWNKVWLESPEFEATSRELDAIIAEAASKPPGTLDDGREFATPLWEQTKIVTQRMNVALYRNTDYLNNKFMLHIFSALFNGFSFWMIGNTVNDLQMRLFTVFQFIFVAPGVIAQLQPLFIERRDIYEAREKKSKMYSWVAFVTGLIVSELPYLCICAVLYFVCWYYTVGFPSDSNKAGATFFVMLMYEFVYTGIGQFIAAYAPNAVFASLANPLLIGVLVSFCGVLVPYMQIQEFWRYWIYYLNPFNYLMGSMLTFTVWDSPVRCAEREFAVFNTPNATTCADYLAEYLSGFGAAAYLENPDATSGCRVCQYQQGSDYLKALNLKEYYYGWRDAGIVVIFVISSYAMVYALMKLRTKASKKAE</sequence>
<evidence type="ECO:0000259" key="30">
    <source>
        <dbReference type="PROSITE" id="PS50893"/>
    </source>
</evidence>
<keyword evidence="14" id="KW-0067">ATP-binding</keyword>
<dbReference type="InterPro" id="IPR016163">
    <property type="entry name" value="Ald_DH_C"/>
</dbReference>
<comment type="cofactor">
    <cofactor evidence="1">
        <name>pyridoxal 5'-phosphate</name>
        <dbReference type="ChEBI" id="CHEBI:597326"/>
    </cofactor>
</comment>
<feature type="transmembrane region" description="Helical" evidence="29">
    <location>
        <begin position="1420"/>
        <end position="1439"/>
    </location>
</feature>
<dbReference type="Pfam" id="PF01061">
    <property type="entry name" value="ABC2_membrane"/>
    <property type="match status" value="2"/>
</dbReference>
<name>A0A093VD46_TALMA</name>
<evidence type="ECO:0000256" key="16">
    <source>
        <dbReference type="ARBA" id="ARBA00022989"/>
    </source>
</evidence>
<dbReference type="FunFam" id="3.40.50.300:FF:001465">
    <property type="entry name" value="ABC multidrug transporter (Eurofung)"/>
    <property type="match status" value="1"/>
</dbReference>
<evidence type="ECO:0000256" key="7">
    <source>
        <dbReference type="ARBA" id="ARBA00022448"/>
    </source>
</evidence>
<feature type="transmembrane region" description="Helical" evidence="29">
    <location>
        <begin position="1538"/>
        <end position="1555"/>
    </location>
</feature>
<keyword evidence="15" id="KW-0663">Pyridoxal phosphate</keyword>
<comment type="function">
    <text evidence="22">Catalyzes the conversion of D-serine to pyruvate and ammonia. May play a role in D-serine detoxification.</text>
</comment>
<dbReference type="FunFam" id="3.40.309.10:FF:000009">
    <property type="entry name" value="Aldehyde dehydrogenase A"/>
    <property type="match status" value="1"/>
</dbReference>
<dbReference type="InterPro" id="IPR016162">
    <property type="entry name" value="Ald_DH_N"/>
</dbReference>
<evidence type="ECO:0000256" key="20">
    <source>
        <dbReference type="ARBA" id="ARBA00023239"/>
    </source>
</evidence>
<dbReference type="Pfam" id="PF01168">
    <property type="entry name" value="Ala_racemase_N"/>
    <property type="match status" value="1"/>
</dbReference>
<evidence type="ECO:0000256" key="25">
    <source>
        <dbReference type="ARBA" id="ARBA00075219"/>
    </source>
</evidence>
<dbReference type="InterPro" id="IPR010929">
    <property type="entry name" value="PDR_CDR_ABC"/>
</dbReference>
<keyword evidence="11" id="KW-0479">Metal-binding</keyword>
<feature type="domain" description="ABC transporter" evidence="30">
    <location>
        <begin position="1029"/>
        <end position="1284"/>
    </location>
</feature>
<feature type="transmembrane region" description="Helical" evidence="29">
    <location>
        <begin position="2097"/>
        <end position="2118"/>
    </location>
</feature>
<evidence type="ECO:0000256" key="11">
    <source>
        <dbReference type="ARBA" id="ARBA00022723"/>
    </source>
</evidence>
<dbReference type="InterPro" id="IPR017871">
    <property type="entry name" value="ABC_transporter-like_CS"/>
</dbReference>
<dbReference type="InterPro" id="IPR029066">
    <property type="entry name" value="PLP-binding_barrel"/>
</dbReference>
<dbReference type="InterPro" id="IPR003593">
    <property type="entry name" value="AAA+_ATPase"/>
</dbReference>
<dbReference type="SUPFAM" id="SSF51419">
    <property type="entry name" value="PLP-binding barrel"/>
    <property type="match status" value="1"/>
</dbReference>
<dbReference type="Pfam" id="PF06422">
    <property type="entry name" value="PDR_CDR"/>
    <property type="match status" value="1"/>
</dbReference>
<evidence type="ECO:0000256" key="12">
    <source>
        <dbReference type="ARBA" id="ARBA00022741"/>
    </source>
</evidence>
<comment type="similarity">
    <text evidence="6 27">Belongs to the aldehyde dehydrogenase family.</text>
</comment>
<keyword evidence="8" id="KW-1003">Cell membrane</keyword>
<dbReference type="EC" id="4.3.1.18" evidence="23"/>
<protein>
    <recommendedName>
        <fullName evidence="24">D-serine dehydratase</fullName>
        <ecNumber evidence="23">4.3.1.18</ecNumber>
    </recommendedName>
    <alternativeName>
        <fullName evidence="25">D-serine deaminase</fullName>
    </alternativeName>
</protein>
<feature type="transmembrane region" description="Helical" evidence="29">
    <location>
        <begin position="1505"/>
        <end position="1526"/>
    </location>
</feature>
<dbReference type="SMART" id="SM00382">
    <property type="entry name" value="AAA"/>
    <property type="match status" value="2"/>
</dbReference>
<dbReference type="GO" id="GO:0009636">
    <property type="term" value="P:response to toxic substance"/>
    <property type="evidence" value="ECO:0007669"/>
    <property type="project" value="UniProtKB-KW"/>
</dbReference>
<dbReference type="InterPro" id="IPR013525">
    <property type="entry name" value="ABC2_TM"/>
</dbReference>
<dbReference type="Gene3D" id="3.40.50.300">
    <property type="entry name" value="P-loop containing nucleotide triphosphate hydrolases"/>
    <property type="match status" value="2"/>
</dbReference>
<dbReference type="InterPro" id="IPR016160">
    <property type="entry name" value="Ald_DH_CS_CYS"/>
</dbReference>
<dbReference type="PROSITE" id="PS00687">
    <property type="entry name" value="ALDEHYDE_DEHYDR_GLU"/>
    <property type="match status" value="1"/>
</dbReference>
<keyword evidence="7" id="KW-0813">Transport</keyword>
<feature type="transmembrane region" description="Helical" evidence="29">
    <location>
        <begin position="2337"/>
        <end position="2355"/>
    </location>
</feature>
<dbReference type="InterPro" id="IPR034003">
    <property type="entry name" value="ABCG_PDR_2"/>
</dbReference>
<dbReference type="Pfam" id="PF14031">
    <property type="entry name" value="D-ser_dehydrat"/>
    <property type="match status" value="1"/>
</dbReference>
<keyword evidence="17 27" id="KW-0560">Oxidoreductase</keyword>
<dbReference type="FunFam" id="3.40.50.300:FF:000054">
    <property type="entry name" value="ABC multidrug transporter atrF"/>
    <property type="match status" value="1"/>
</dbReference>
<evidence type="ECO:0000256" key="3">
    <source>
        <dbReference type="ARBA" id="ARBA00004651"/>
    </source>
</evidence>
<organism evidence="31">
    <name type="scientific">Talaromyces marneffei PM1</name>
    <dbReference type="NCBI Taxonomy" id="1077442"/>
    <lineage>
        <taxon>Eukaryota</taxon>
        <taxon>Fungi</taxon>
        <taxon>Dikarya</taxon>
        <taxon>Ascomycota</taxon>
        <taxon>Pezizomycotina</taxon>
        <taxon>Eurotiomycetes</taxon>
        <taxon>Eurotiomycetidae</taxon>
        <taxon>Eurotiales</taxon>
        <taxon>Trichocomaceae</taxon>
        <taxon>Talaromyces</taxon>
        <taxon>Talaromyces sect. Talaromyces</taxon>
    </lineage>
</organism>
<dbReference type="SUPFAM" id="SSF53720">
    <property type="entry name" value="ALDH-like"/>
    <property type="match status" value="1"/>
</dbReference>
<keyword evidence="13" id="KW-0862">Zinc</keyword>
<dbReference type="GO" id="GO:0070178">
    <property type="term" value="P:D-serine metabolic process"/>
    <property type="evidence" value="ECO:0007669"/>
    <property type="project" value="UniProtKB-ARBA"/>
</dbReference>
<keyword evidence="18 29" id="KW-0472">Membrane</keyword>
<keyword evidence="16 29" id="KW-1133">Transmembrane helix</keyword>
<dbReference type="CDD" id="cd03232">
    <property type="entry name" value="ABCG_PDR_domain2"/>
    <property type="match status" value="1"/>
</dbReference>
<dbReference type="CDD" id="cd03233">
    <property type="entry name" value="ABCG_PDR_domain1"/>
    <property type="match status" value="1"/>
</dbReference>
<evidence type="ECO:0000256" key="18">
    <source>
        <dbReference type="ARBA" id="ARBA00023136"/>
    </source>
</evidence>
<dbReference type="InterPro" id="IPR027417">
    <property type="entry name" value="P-loop_NTPase"/>
</dbReference>
<keyword evidence="20" id="KW-0456">Lyase</keyword>
<dbReference type="InterPro" id="IPR029510">
    <property type="entry name" value="Ald_DH_CS_GLU"/>
</dbReference>
<dbReference type="Pfam" id="PF00171">
    <property type="entry name" value="Aldedh"/>
    <property type="match status" value="1"/>
</dbReference>
<comment type="similarity">
    <text evidence="4">Belongs to the DSD1 family.</text>
</comment>
<keyword evidence="12" id="KW-0547">Nucleotide-binding</keyword>
<dbReference type="GO" id="GO:0016887">
    <property type="term" value="F:ATP hydrolysis activity"/>
    <property type="evidence" value="ECO:0007669"/>
    <property type="project" value="InterPro"/>
</dbReference>
<dbReference type="InterPro" id="IPR016161">
    <property type="entry name" value="Ald_DH/histidinol_DH"/>
</dbReference>
<evidence type="ECO:0000313" key="31">
    <source>
        <dbReference type="EMBL" id="KFX47909.1"/>
    </source>
</evidence>
<dbReference type="GO" id="GO:0016620">
    <property type="term" value="F:oxidoreductase activity, acting on the aldehyde or oxo group of donors, NAD or NADP as acceptor"/>
    <property type="evidence" value="ECO:0007669"/>
    <property type="project" value="InterPro"/>
</dbReference>
<dbReference type="Gene3D" id="3.40.309.10">
    <property type="entry name" value="Aldehyde Dehydrogenase, Chain A, domain 2"/>
    <property type="match status" value="1"/>
</dbReference>
<dbReference type="Pfam" id="PF00005">
    <property type="entry name" value="ABC_tran"/>
    <property type="match status" value="2"/>
</dbReference>
<gene>
    <name evidence="31" type="ORF">GQ26_0130110</name>
</gene>
<dbReference type="CDD" id="cd07106">
    <property type="entry name" value="ALDH_AldA-AAD23400"/>
    <property type="match status" value="1"/>
</dbReference>
<keyword evidence="10 29" id="KW-0812">Transmembrane</keyword>
<comment type="cofactor">
    <cofactor evidence="2">
        <name>Zn(2+)</name>
        <dbReference type="ChEBI" id="CHEBI:29105"/>
    </cofactor>
</comment>
<evidence type="ECO:0000256" key="23">
    <source>
        <dbReference type="ARBA" id="ARBA00066349"/>
    </source>
</evidence>
<feature type="transmembrane region" description="Helical" evidence="29">
    <location>
        <begin position="1640"/>
        <end position="1660"/>
    </location>
</feature>
<evidence type="ECO:0000256" key="17">
    <source>
        <dbReference type="ARBA" id="ARBA00023002"/>
    </source>
</evidence>